<dbReference type="InterPro" id="IPR054323">
    <property type="entry name" value="SPMIP1_C"/>
</dbReference>
<reference evidence="3 4" key="1">
    <citation type="journal article" date="2019" name="Sci. Rep.">
        <title>Nanopore sequencing improves the draft genome of the human pathogenic amoeba Naegleria fowleri.</title>
        <authorList>
            <person name="Liechti N."/>
            <person name="Schurch N."/>
            <person name="Bruggmann R."/>
            <person name="Wittwer M."/>
        </authorList>
    </citation>
    <scope>NUCLEOTIDE SEQUENCE [LARGE SCALE GENOMIC DNA]</scope>
    <source>
        <strain evidence="3 4">ATCC 30894</strain>
    </source>
</reference>
<dbReference type="VEuPathDB" id="AmoebaDB:NF0073610"/>
<evidence type="ECO:0000259" key="2">
    <source>
        <dbReference type="Pfam" id="PF22589"/>
    </source>
</evidence>
<dbReference type="PANTHER" id="PTHR35826:SF5">
    <property type="entry name" value="GENE 45521-RELATED"/>
    <property type="match status" value="1"/>
</dbReference>
<dbReference type="VEuPathDB" id="AmoebaDB:FDP41_005869"/>
<feature type="region of interest" description="Disordered" evidence="1">
    <location>
        <begin position="59"/>
        <end position="110"/>
    </location>
</feature>
<accession>A0A6A5BJT2</accession>
<dbReference type="RefSeq" id="XP_044559829.1">
    <property type="nucleotide sequence ID" value="XM_044709440.1"/>
</dbReference>
<name>A0A6A5BJT2_NAEFO</name>
<keyword evidence="4" id="KW-1185">Reference proteome</keyword>
<evidence type="ECO:0000313" key="4">
    <source>
        <dbReference type="Proteomes" id="UP000444721"/>
    </source>
</evidence>
<evidence type="ECO:0000256" key="1">
    <source>
        <dbReference type="SAM" id="MobiDB-lite"/>
    </source>
</evidence>
<dbReference type="Pfam" id="PF22589">
    <property type="entry name" value="SPMIP1"/>
    <property type="match status" value="1"/>
</dbReference>
<dbReference type="VEuPathDB" id="AmoebaDB:NfTy_044550"/>
<comment type="caution">
    <text evidence="3">The sequence shown here is derived from an EMBL/GenBank/DDBJ whole genome shotgun (WGS) entry which is preliminary data.</text>
</comment>
<dbReference type="AlphaFoldDB" id="A0A6A5BJT2"/>
<dbReference type="EMBL" id="VFQX01000048">
    <property type="protein sequence ID" value="KAF0975116.1"/>
    <property type="molecule type" value="Genomic_DNA"/>
</dbReference>
<organism evidence="3 4">
    <name type="scientific">Naegleria fowleri</name>
    <name type="common">Brain eating amoeba</name>
    <dbReference type="NCBI Taxonomy" id="5763"/>
    <lineage>
        <taxon>Eukaryota</taxon>
        <taxon>Discoba</taxon>
        <taxon>Heterolobosea</taxon>
        <taxon>Tetramitia</taxon>
        <taxon>Eutetramitia</taxon>
        <taxon>Vahlkampfiidae</taxon>
        <taxon>Naegleria</taxon>
    </lineage>
</organism>
<sequence>MTEGKKGASYSGRGGIGSNFLSKHWQESIEKEETIRKQWQQKYHPEKIAEEKEMLLKSIQAQAEKEKEKKRRDMSPQRKLLYEGVSKEGGGRASYLKARREESPTKKSRFPVSSSQEVGWIIEKRFLEGKRSDDHLLATRKGQTKTFYRRDGIGFGD</sequence>
<dbReference type="GeneID" id="68113087"/>
<dbReference type="OrthoDB" id="410807at2759"/>
<dbReference type="PANTHER" id="PTHR35826">
    <property type="entry name" value="PROTEIN ATP6V1FNB-LIKE"/>
    <property type="match status" value="1"/>
</dbReference>
<feature type="domain" description="Sperm microtubule inner protein 1 C-terminal" evidence="2">
    <location>
        <begin position="33"/>
        <end position="153"/>
    </location>
</feature>
<proteinExistence type="predicted"/>
<feature type="compositionally biased region" description="Basic and acidic residues" evidence="1">
    <location>
        <begin position="63"/>
        <end position="76"/>
    </location>
</feature>
<evidence type="ECO:0000313" key="3">
    <source>
        <dbReference type="EMBL" id="KAF0975116.1"/>
    </source>
</evidence>
<dbReference type="Proteomes" id="UP000444721">
    <property type="component" value="Unassembled WGS sequence"/>
</dbReference>
<protein>
    <recommendedName>
        <fullName evidence="2">Sperm microtubule inner protein 1 C-terminal domain-containing protein</fullName>
    </recommendedName>
</protein>
<gene>
    <name evidence="3" type="ORF">FDP41_005869</name>
</gene>